<evidence type="ECO:0000313" key="1">
    <source>
        <dbReference type="EMBL" id="ORN30908.1"/>
    </source>
</evidence>
<accession>A0A1X1FHQ6</accession>
<dbReference type="Proteomes" id="UP000193009">
    <property type="component" value="Unassembled WGS sequence"/>
</dbReference>
<keyword evidence="2" id="KW-1185">Reference proteome</keyword>
<reference evidence="1 2" key="1">
    <citation type="journal article" date="2017" name="Front. Microbiol.">
        <title>The Histidine Decarboxylase Gene Cluster of Lactobacillus parabuchneri Was Gained by Horizontal Gene Transfer and Is Mobile within the Species.</title>
        <authorList>
            <person name="Wuthrich D."/>
            <person name="Berthoud H."/>
            <person name="Wechsler D."/>
            <person name="Eugster E."/>
            <person name="Irmler S."/>
            <person name="Bruggmann R."/>
        </authorList>
    </citation>
    <scope>NUCLEOTIDE SEQUENCE [LARGE SCALE GENOMIC DNA]</scope>
    <source>
        <strain evidence="1 2">FAM23169</strain>
    </source>
</reference>
<dbReference type="KEGG" id="lpar:FAM21731_00300"/>
<dbReference type="EMBL" id="MSBD01000006">
    <property type="protein sequence ID" value="ORN30908.1"/>
    <property type="molecule type" value="Genomic_DNA"/>
</dbReference>
<evidence type="ECO:0000313" key="2">
    <source>
        <dbReference type="Proteomes" id="UP000193009"/>
    </source>
</evidence>
<name>A0A1X1FHQ6_9LACO</name>
<sequence length="134" mass="15338">MSVIKTDPRKNSDTPVLSGLTSHIKNHILKYVGFIIQDVEFTGRIYIIMENESNYDLYLRLTPTSWATGLLAAAARNELTRRAAHGDGEAKMLLEIHRLEPAKKQIHGRVMNRTNLSHQKAGHKFIYTLHFRLD</sequence>
<dbReference type="AlphaFoldDB" id="A0A1X1FHQ6"/>
<comment type="caution">
    <text evidence="1">The sequence shown here is derived from an EMBL/GenBank/DDBJ whole genome shotgun (WGS) entry which is preliminary data.</text>
</comment>
<organism evidence="1 2">
    <name type="scientific">Lentilactobacillus parabuchneri</name>
    <dbReference type="NCBI Taxonomy" id="152331"/>
    <lineage>
        <taxon>Bacteria</taxon>
        <taxon>Bacillati</taxon>
        <taxon>Bacillota</taxon>
        <taxon>Bacilli</taxon>
        <taxon>Lactobacillales</taxon>
        <taxon>Lactobacillaceae</taxon>
        <taxon>Lentilactobacillus</taxon>
    </lineage>
</organism>
<gene>
    <name evidence="1" type="ORF">FAM23169_00291</name>
</gene>
<protein>
    <submittedName>
        <fullName evidence="1">Uncharacterized protein</fullName>
    </submittedName>
</protein>
<proteinExistence type="predicted"/>